<dbReference type="EMBL" id="SIHJ01000001">
    <property type="protein sequence ID" value="TWT35936.1"/>
    <property type="molecule type" value="Genomic_DNA"/>
</dbReference>
<dbReference type="PANTHER" id="PTHR30093">
    <property type="entry name" value="GENERAL SECRETION PATHWAY PROTEIN G"/>
    <property type="match status" value="1"/>
</dbReference>
<name>A0A5C5VBD5_9BACT</name>
<comment type="caution">
    <text evidence="2">The sequence shown here is derived from an EMBL/GenBank/DDBJ whole genome shotgun (WGS) entry which is preliminary data.</text>
</comment>
<accession>A0A5C5VBD5</accession>
<dbReference type="Pfam" id="PF07596">
    <property type="entry name" value="SBP_bac_10"/>
    <property type="match status" value="1"/>
</dbReference>
<reference evidence="2 3" key="1">
    <citation type="submission" date="2019-02" db="EMBL/GenBank/DDBJ databases">
        <title>Deep-cultivation of Planctomycetes and their phenomic and genomic characterization uncovers novel biology.</title>
        <authorList>
            <person name="Wiegand S."/>
            <person name="Jogler M."/>
            <person name="Boedeker C."/>
            <person name="Pinto D."/>
            <person name="Vollmers J."/>
            <person name="Rivas-Marin E."/>
            <person name="Kohn T."/>
            <person name="Peeters S.H."/>
            <person name="Heuer A."/>
            <person name="Rast P."/>
            <person name="Oberbeckmann S."/>
            <person name="Bunk B."/>
            <person name="Jeske O."/>
            <person name="Meyerdierks A."/>
            <person name="Storesund J.E."/>
            <person name="Kallscheuer N."/>
            <person name="Luecker S."/>
            <person name="Lage O.M."/>
            <person name="Pohl T."/>
            <person name="Merkel B.J."/>
            <person name="Hornburger P."/>
            <person name="Mueller R.-W."/>
            <person name="Bruemmer F."/>
            <person name="Labrenz M."/>
            <person name="Spormann A.M."/>
            <person name="Op Den Camp H."/>
            <person name="Overmann J."/>
            <person name="Amann R."/>
            <person name="Jetten M.S.M."/>
            <person name="Mascher T."/>
            <person name="Medema M.H."/>
            <person name="Devos D.P."/>
            <person name="Kaster A.-K."/>
            <person name="Ovreas L."/>
            <person name="Rohde M."/>
            <person name="Galperin M.Y."/>
            <person name="Jogler C."/>
        </authorList>
    </citation>
    <scope>NUCLEOTIDE SEQUENCE [LARGE SCALE GENOMIC DNA]</scope>
    <source>
        <strain evidence="2 3">KOR34</strain>
    </source>
</reference>
<dbReference type="Gene3D" id="3.30.700.10">
    <property type="entry name" value="Glycoprotein, Type 4 Pilin"/>
    <property type="match status" value="1"/>
</dbReference>
<protein>
    <recommendedName>
        <fullName evidence="1">DUF1559 domain-containing protein</fullName>
    </recommendedName>
</protein>
<dbReference type="SUPFAM" id="SSF54523">
    <property type="entry name" value="Pili subunits"/>
    <property type="match status" value="1"/>
</dbReference>
<feature type="domain" description="DUF1559" evidence="1">
    <location>
        <begin position="27"/>
        <end position="296"/>
    </location>
</feature>
<dbReference type="Proteomes" id="UP000316714">
    <property type="component" value="Unassembled WGS sequence"/>
</dbReference>
<organism evidence="2 3">
    <name type="scientific">Posidoniimonas corsicana</name>
    <dbReference type="NCBI Taxonomy" id="1938618"/>
    <lineage>
        <taxon>Bacteria</taxon>
        <taxon>Pseudomonadati</taxon>
        <taxon>Planctomycetota</taxon>
        <taxon>Planctomycetia</taxon>
        <taxon>Pirellulales</taxon>
        <taxon>Lacipirellulaceae</taxon>
        <taxon>Posidoniimonas</taxon>
    </lineage>
</organism>
<proteinExistence type="predicted"/>
<dbReference type="PANTHER" id="PTHR30093:SF2">
    <property type="entry name" value="TYPE II SECRETION SYSTEM PROTEIN H"/>
    <property type="match status" value="1"/>
</dbReference>
<dbReference type="InterPro" id="IPR012902">
    <property type="entry name" value="N_methyl_site"/>
</dbReference>
<sequence>MAFTLVELLVVIAIIGVLIALLLPAVQSAREAARRTQCVNNMKQIGLAVHNYHDVNKHLPPMRIDDHQATWSALILPFMEEAAAADLWDNDRGCFYDQTYAARTAVIQGYYCPSMGHTTVIIDEIPHDSQHGHDTRGDGSGYAGSISDYRSVSGSTCLIQVAGGPTLSRGEYNGSTAPHVDGAMPQAKRPVRYRTGSGSNGRQVGSFKAQTSFAKIIDGTSKTLLAGEVSKSLSEGVQVFNGDSLPGYPIGEAKPFCQEGCTETDGESGFGGGHPGVAIFAMCDASVQTISRSTDLKVMDRAATRAGDDPYDFDGTAPTCQATISNPF</sequence>
<dbReference type="AlphaFoldDB" id="A0A5C5VBD5"/>
<evidence type="ECO:0000313" key="2">
    <source>
        <dbReference type="EMBL" id="TWT35936.1"/>
    </source>
</evidence>
<dbReference type="OrthoDB" id="255848at2"/>
<evidence type="ECO:0000313" key="3">
    <source>
        <dbReference type="Proteomes" id="UP000316714"/>
    </source>
</evidence>
<dbReference type="InterPro" id="IPR045584">
    <property type="entry name" value="Pilin-like"/>
</dbReference>
<dbReference type="InterPro" id="IPR011453">
    <property type="entry name" value="DUF1559"/>
</dbReference>
<gene>
    <name evidence="2" type="ORF">KOR34_08330</name>
</gene>
<dbReference type="NCBIfam" id="TIGR02532">
    <property type="entry name" value="IV_pilin_GFxxxE"/>
    <property type="match status" value="1"/>
</dbReference>
<dbReference type="RefSeq" id="WP_146562467.1">
    <property type="nucleotide sequence ID" value="NZ_SIHJ01000001.1"/>
</dbReference>
<evidence type="ECO:0000259" key="1">
    <source>
        <dbReference type="Pfam" id="PF07596"/>
    </source>
</evidence>
<keyword evidence="3" id="KW-1185">Reference proteome</keyword>